<feature type="compositionally biased region" description="Polar residues" evidence="7">
    <location>
        <begin position="11"/>
        <end position="22"/>
    </location>
</feature>
<dbReference type="GO" id="GO:0035513">
    <property type="term" value="P:oxidative RNA demethylation"/>
    <property type="evidence" value="ECO:0007669"/>
    <property type="project" value="TreeGrafter"/>
</dbReference>
<dbReference type="GO" id="GO:0005737">
    <property type="term" value="C:cytoplasm"/>
    <property type="evidence" value="ECO:0007669"/>
    <property type="project" value="TreeGrafter"/>
</dbReference>
<dbReference type="InParanoid" id="A0A200QQE6"/>
<evidence type="ECO:0000256" key="6">
    <source>
        <dbReference type="PIRSR" id="PIRSR604574-2"/>
    </source>
</evidence>
<protein>
    <submittedName>
        <fullName evidence="9">Oxoglutarate/iron-dependent dioxygenase</fullName>
    </submittedName>
</protein>
<dbReference type="InterPro" id="IPR005123">
    <property type="entry name" value="Oxoglu/Fe-dep_dioxygenase_dom"/>
</dbReference>
<keyword evidence="4" id="KW-0560">Oxidoreductase</keyword>
<feature type="region of interest" description="Disordered" evidence="7">
    <location>
        <begin position="86"/>
        <end position="220"/>
    </location>
</feature>
<feature type="region of interest" description="Disordered" evidence="7">
    <location>
        <begin position="1"/>
        <end position="69"/>
    </location>
</feature>
<feature type="binding site" evidence="6">
    <location>
        <position position="498"/>
    </location>
    <ligand>
        <name>Fe cation</name>
        <dbReference type="ChEBI" id="CHEBI:24875"/>
        <note>catalytic</note>
    </ligand>
</feature>
<organism evidence="9 10">
    <name type="scientific">Macleaya cordata</name>
    <name type="common">Five-seeded plume-poppy</name>
    <name type="synonym">Bocconia cordata</name>
    <dbReference type="NCBI Taxonomy" id="56857"/>
    <lineage>
        <taxon>Eukaryota</taxon>
        <taxon>Viridiplantae</taxon>
        <taxon>Streptophyta</taxon>
        <taxon>Embryophyta</taxon>
        <taxon>Tracheophyta</taxon>
        <taxon>Spermatophyta</taxon>
        <taxon>Magnoliopsida</taxon>
        <taxon>Ranunculales</taxon>
        <taxon>Papaveraceae</taxon>
        <taxon>Papaveroideae</taxon>
        <taxon>Macleaya</taxon>
    </lineage>
</organism>
<evidence type="ECO:0000256" key="1">
    <source>
        <dbReference type="ARBA" id="ARBA00007879"/>
    </source>
</evidence>
<dbReference type="OMA" id="GNHQNGP"/>
<reference evidence="9 10" key="1">
    <citation type="journal article" date="2017" name="Mol. Plant">
        <title>The Genome of Medicinal Plant Macleaya cordata Provides New Insights into Benzylisoquinoline Alkaloids Metabolism.</title>
        <authorList>
            <person name="Liu X."/>
            <person name="Liu Y."/>
            <person name="Huang P."/>
            <person name="Ma Y."/>
            <person name="Qing Z."/>
            <person name="Tang Q."/>
            <person name="Cao H."/>
            <person name="Cheng P."/>
            <person name="Zheng Y."/>
            <person name="Yuan Z."/>
            <person name="Zhou Y."/>
            <person name="Liu J."/>
            <person name="Tang Z."/>
            <person name="Zhuo Y."/>
            <person name="Zhang Y."/>
            <person name="Yu L."/>
            <person name="Huang J."/>
            <person name="Yang P."/>
            <person name="Peng Q."/>
            <person name="Zhang J."/>
            <person name="Jiang W."/>
            <person name="Zhang Z."/>
            <person name="Lin K."/>
            <person name="Ro D.K."/>
            <person name="Chen X."/>
            <person name="Xiong X."/>
            <person name="Shang Y."/>
            <person name="Huang S."/>
            <person name="Zeng J."/>
        </authorList>
    </citation>
    <scope>NUCLEOTIDE SEQUENCE [LARGE SCALE GENOMIC DNA]</scope>
    <source>
        <strain evidence="10">cv. BLH2017</strain>
        <tissue evidence="9">Root</tissue>
    </source>
</reference>
<dbReference type="SUPFAM" id="SSF51197">
    <property type="entry name" value="Clavaminate synthase-like"/>
    <property type="match status" value="1"/>
</dbReference>
<evidence type="ECO:0000256" key="2">
    <source>
        <dbReference type="ARBA" id="ARBA00022723"/>
    </source>
</evidence>
<dbReference type="FunCoup" id="A0A200QQE6">
    <property type="interactions" value="382"/>
</dbReference>
<dbReference type="AlphaFoldDB" id="A0A200QQE6"/>
<evidence type="ECO:0000256" key="3">
    <source>
        <dbReference type="ARBA" id="ARBA00022964"/>
    </source>
</evidence>
<feature type="region of interest" description="Disordered" evidence="7">
    <location>
        <begin position="282"/>
        <end position="303"/>
    </location>
</feature>
<dbReference type="PANTHER" id="PTHR16557:SF2">
    <property type="entry name" value="NUCLEIC ACID DIOXYGENASE ALKBH1"/>
    <property type="match status" value="1"/>
</dbReference>
<feature type="binding site" evidence="6">
    <location>
        <position position="438"/>
    </location>
    <ligand>
        <name>Fe cation</name>
        <dbReference type="ChEBI" id="CHEBI:24875"/>
        <note>catalytic</note>
    </ligand>
</feature>
<feature type="domain" description="Fe2OG dioxygenase" evidence="8">
    <location>
        <begin position="420"/>
        <end position="530"/>
    </location>
</feature>
<dbReference type="EMBL" id="MVGT01001372">
    <property type="protein sequence ID" value="OVA12670.1"/>
    <property type="molecule type" value="Genomic_DNA"/>
</dbReference>
<feature type="compositionally biased region" description="Polar residues" evidence="7">
    <location>
        <begin position="163"/>
        <end position="180"/>
    </location>
</feature>
<dbReference type="GO" id="GO:0035515">
    <property type="term" value="F:oxidative RNA demethylase activity"/>
    <property type="evidence" value="ECO:0007669"/>
    <property type="project" value="TreeGrafter"/>
</dbReference>
<feature type="compositionally biased region" description="Basic and acidic residues" evidence="7">
    <location>
        <begin position="288"/>
        <end position="298"/>
    </location>
</feature>
<name>A0A200QQE6_MACCD</name>
<evidence type="ECO:0000313" key="10">
    <source>
        <dbReference type="Proteomes" id="UP000195402"/>
    </source>
</evidence>
<dbReference type="STRING" id="56857.A0A200QQE6"/>
<dbReference type="GO" id="GO:0008198">
    <property type="term" value="F:ferrous iron binding"/>
    <property type="evidence" value="ECO:0007669"/>
    <property type="project" value="TreeGrafter"/>
</dbReference>
<accession>A0A200QQE6</accession>
<dbReference type="GO" id="GO:0035516">
    <property type="term" value="F:broad specificity oxidative DNA demethylase activity"/>
    <property type="evidence" value="ECO:0007669"/>
    <property type="project" value="TreeGrafter"/>
</dbReference>
<keyword evidence="3 9" id="KW-0223">Dioxygenase</keyword>
<dbReference type="OrthoDB" id="6614653at2759"/>
<evidence type="ECO:0000259" key="8">
    <source>
        <dbReference type="PROSITE" id="PS51471"/>
    </source>
</evidence>
<dbReference type="PANTHER" id="PTHR16557">
    <property type="entry name" value="ALKYLATED DNA REPAIR PROTEIN ALKB-RELATED"/>
    <property type="match status" value="1"/>
</dbReference>
<evidence type="ECO:0000256" key="4">
    <source>
        <dbReference type="ARBA" id="ARBA00023002"/>
    </source>
</evidence>
<evidence type="ECO:0000256" key="7">
    <source>
        <dbReference type="SAM" id="MobiDB-lite"/>
    </source>
</evidence>
<evidence type="ECO:0000313" key="9">
    <source>
        <dbReference type="EMBL" id="OVA12670.1"/>
    </source>
</evidence>
<comment type="cofactor">
    <cofactor evidence="6">
        <name>Fe(2+)</name>
        <dbReference type="ChEBI" id="CHEBI:29033"/>
    </cofactor>
    <text evidence="6">Binds 1 Fe(2+) ion per subunit.</text>
</comment>
<proteinExistence type="inferred from homology"/>
<dbReference type="InterPro" id="IPR004574">
    <property type="entry name" value="Alkb"/>
</dbReference>
<dbReference type="Pfam" id="PF13532">
    <property type="entry name" value="2OG-FeII_Oxy_2"/>
    <property type="match status" value="1"/>
</dbReference>
<gene>
    <name evidence="9" type="ORF">BVC80_9017g24</name>
</gene>
<dbReference type="PROSITE" id="PS51471">
    <property type="entry name" value="FE2OG_OXY"/>
    <property type="match status" value="1"/>
</dbReference>
<comment type="similarity">
    <text evidence="1">Belongs to the alkB family.</text>
</comment>
<keyword evidence="5 6" id="KW-0408">Iron</keyword>
<sequence>MNRPRNRGGYSRNTRGSPSNNRSHQRHHDHNHDGSSRVVPSSNDQSSPINGSHSQGQTSLDNAELARYSPNTGLVSQQCNQDHVAIPNCSNHQQDGHSMVDCSVTNDHSPRIRSPLQVQTSSENAVSYSSKVIKGSDGIEQPSNSGRHQNKQKPKEWTPKPPNQNKEPFLPSSSVNNKYQPSKIKRHQHGQTWSGISMGQEGSKHPATPPLVGSSFPHDESSLTVYAGRKDILSKSGGSQDGPNLPESERTAGCSSELLESSPTAKKFDICEIKSGGPVKLKPSLLSKNRERRQELSRTKNGPQRLQLRSGMILLKNHISHPDQLKIIKVCRDLGLCDGGFYHPGYSDGGKMHLQMMCLGKNWDPEKKLYEDRRLIDGAVPPPIPEEFKKLVKIAIQTSHTFIKEELKEKKPEEILPGMQPDICIINFYTKSGKLGLHQDKDESKESLNKRLPVVSFSIGDSADFIFADHRDEEKPEKVLLESGDVLIFGGEARHIFHGVPSIVPDSAPSFLASEANLRPGRLNLTFRQY</sequence>
<evidence type="ECO:0000256" key="5">
    <source>
        <dbReference type="ARBA" id="ARBA00023004"/>
    </source>
</evidence>
<feature type="compositionally biased region" description="Polar residues" evidence="7">
    <location>
        <begin position="116"/>
        <end position="130"/>
    </location>
</feature>
<keyword evidence="2 6" id="KW-0479">Metal-binding</keyword>
<comment type="caution">
    <text evidence="9">The sequence shown here is derived from an EMBL/GenBank/DDBJ whole genome shotgun (WGS) entry which is preliminary data.</text>
</comment>
<dbReference type="InterPro" id="IPR037151">
    <property type="entry name" value="AlkB-like_sf"/>
</dbReference>
<dbReference type="Gene3D" id="2.60.120.590">
    <property type="entry name" value="Alpha-ketoglutarate-dependent dioxygenase AlkB-like"/>
    <property type="match status" value="1"/>
</dbReference>
<keyword evidence="10" id="KW-1185">Reference proteome</keyword>
<feature type="compositionally biased region" description="Polar residues" evidence="7">
    <location>
        <begin position="38"/>
        <end position="61"/>
    </location>
</feature>
<feature type="binding site" evidence="6">
    <location>
        <position position="440"/>
    </location>
    <ligand>
        <name>Fe cation</name>
        <dbReference type="ChEBI" id="CHEBI:24875"/>
        <note>catalytic</note>
    </ligand>
</feature>
<dbReference type="Proteomes" id="UP000195402">
    <property type="component" value="Unassembled WGS sequence"/>
</dbReference>
<dbReference type="InterPro" id="IPR027450">
    <property type="entry name" value="AlkB-like"/>
</dbReference>
<feature type="region of interest" description="Disordered" evidence="7">
    <location>
        <begin position="233"/>
        <end position="259"/>
    </location>
</feature>